<name>A0A9P4UXG7_9PLEO</name>
<feature type="chain" id="PRO_5040421934" description="Killer toxin Kp4 domain-containing protein" evidence="1">
    <location>
        <begin position="19"/>
        <end position="155"/>
    </location>
</feature>
<dbReference type="EMBL" id="ML996265">
    <property type="protein sequence ID" value="KAF2728818.1"/>
    <property type="molecule type" value="Genomic_DNA"/>
</dbReference>
<protein>
    <recommendedName>
        <fullName evidence="2">Killer toxin Kp4 domain-containing protein</fullName>
    </recommendedName>
</protein>
<keyword evidence="1" id="KW-0732">Signal</keyword>
<evidence type="ECO:0000313" key="3">
    <source>
        <dbReference type="EMBL" id="KAF2728818.1"/>
    </source>
</evidence>
<feature type="domain" description="Killer toxin Kp4" evidence="2">
    <location>
        <begin position="39"/>
        <end position="139"/>
    </location>
</feature>
<dbReference type="InterPro" id="IPR015131">
    <property type="entry name" value="Killer_tox_Kp4"/>
</dbReference>
<feature type="signal peptide" evidence="1">
    <location>
        <begin position="1"/>
        <end position="18"/>
    </location>
</feature>
<dbReference type="OrthoDB" id="4177994at2759"/>
<dbReference type="InterPro" id="IPR011329">
    <property type="entry name" value="Killer_tox_Kp4/SMK"/>
</dbReference>
<dbReference type="GO" id="GO:0005576">
    <property type="term" value="C:extracellular region"/>
    <property type="evidence" value="ECO:0007669"/>
    <property type="project" value="InterPro"/>
</dbReference>
<dbReference type="AlphaFoldDB" id="A0A9P4UXG7"/>
<organism evidence="3 4">
    <name type="scientific">Polyplosphaeria fusca</name>
    <dbReference type="NCBI Taxonomy" id="682080"/>
    <lineage>
        <taxon>Eukaryota</taxon>
        <taxon>Fungi</taxon>
        <taxon>Dikarya</taxon>
        <taxon>Ascomycota</taxon>
        <taxon>Pezizomycotina</taxon>
        <taxon>Dothideomycetes</taxon>
        <taxon>Pleosporomycetidae</taxon>
        <taxon>Pleosporales</taxon>
        <taxon>Tetraplosphaeriaceae</taxon>
        <taxon>Polyplosphaeria</taxon>
    </lineage>
</organism>
<dbReference type="Proteomes" id="UP000799444">
    <property type="component" value="Unassembled WGS sequence"/>
</dbReference>
<gene>
    <name evidence="3" type="ORF">EJ04DRAFT_569172</name>
</gene>
<dbReference type="Pfam" id="PF09044">
    <property type="entry name" value="Kp4"/>
    <property type="match status" value="1"/>
</dbReference>
<sequence length="155" mass="16880">MKILRFLALAVTLTLGLAIPTDIVPTSNNATLDAALRGTGSSVCKKCSNIKNVKNAVDQLRETDWFYDHQFIACDRCPAWLAPNHALCVFPQRIGSKTVSAYQAKNAMTALMANGCHQCGNFPLYSDNKKDGMITVNFVTNGCQGICNPQSPIRN</sequence>
<evidence type="ECO:0000313" key="4">
    <source>
        <dbReference type="Proteomes" id="UP000799444"/>
    </source>
</evidence>
<evidence type="ECO:0000256" key="1">
    <source>
        <dbReference type="SAM" id="SignalP"/>
    </source>
</evidence>
<evidence type="ECO:0000259" key="2">
    <source>
        <dbReference type="Pfam" id="PF09044"/>
    </source>
</evidence>
<dbReference type="Gene3D" id="3.30.430.10">
    <property type="entry name" value="Killer Toxin P4, subunit A"/>
    <property type="match status" value="1"/>
</dbReference>
<comment type="caution">
    <text evidence="3">The sequence shown here is derived from an EMBL/GenBank/DDBJ whole genome shotgun (WGS) entry which is preliminary data.</text>
</comment>
<accession>A0A9P4UXG7</accession>
<dbReference type="SUPFAM" id="SSF55221">
    <property type="entry name" value="Yeast killer toxins"/>
    <property type="match status" value="1"/>
</dbReference>
<reference evidence="3" key="1">
    <citation type="journal article" date="2020" name="Stud. Mycol.">
        <title>101 Dothideomycetes genomes: a test case for predicting lifestyles and emergence of pathogens.</title>
        <authorList>
            <person name="Haridas S."/>
            <person name="Albert R."/>
            <person name="Binder M."/>
            <person name="Bloem J."/>
            <person name="Labutti K."/>
            <person name="Salamov A."/>
            <person name="Andreopoulos B."/>
            <person name="Baker S."/>
            <person name="Barry K."/>
            <person name="Bills G."/>
            <person name="Bluhm B."/>
            <person name="Cannon C."/>
            <person name="Castanera R."/>
            <person name="Culley D."/>
            <person name="Daum C."/>
            <person name="Ezra D."/>
            <person name="Gonzalez J."/>
            <person name="Henrissat B."/>
            <person name="Kuo A."/>
            <person name="Liang C."/>
            <person name="Lipzen A."/>
            <person name="Lutzoni F."/>
            <person name="Magnuson J."/>
            <person name="Mondo S."/>
            <person name="Nolan M."/>
            <person name="Ohm R."/>
            <person name="Pangilinan J."/>
            <person name="Park H.-J."/>
            <person name="Ramirez L."/>
            <person name="Alfaro M."/>
            <person name="Sun H."/>
            <person name="Tritt A."/>
            <person name="Yoshinaga Y."/>
            <person name="Zwiers L.-H."/>
            <person name="Turgeon B."/>
            <person name="Goodwin S."/>
            <person name="Spatafora J."/>
            <person name="Crous P."/>
            <person name="Grigoriev I."/>
        </authorList>
    </citation>
    <scope>NUCLEOTIDE SEQUENCE</scope>
    <source>
        <strain evidence="3">CBS 125425</strain>
    </source>
</reference>
<keyword evidence="4" id="KW-1185">Reference proteome</keyword>
<proteinExistence type="predicted"/>